<organism evidence="5">
    <name type="scientific">marine sediment metagenome</name>
    <dbReference type="NCBI Taxonomy" id="412755"/>
    <lineage>
        <taxon>unclassified sequences</taxon>
        <taxon>metagenomes</taxon>
        <taxon>ecological metagenomes</taxon>
    </lineage>
</organism>
<evidence type="ECO:0000259" key="4">
    <source>
        <dbReference type="PROSITE" id="PS01124"/>
    </source>
</evidence>
<dbReference type="PROSITE" id="PS01124">
    <property type="entry name" value="HTH_ARAC_FAMILY_2"/>
    <property type="match status" value="1"/>
</dbReference>
<reference evidence="5" key="1">
    <citation type="journal article" date="2015" name="Nature">
        <title>Complex archaea that bridge the gap between prokaryotes and eukaryotes.</title>
        <authorList>
            <person name="Spang A."/>
            <person name="Saw J.H."/>
            <person name="Jorgensen S.L."/>
            <person name="Zaremba-Niedzwiedzka K."/>
            <person name="Martijn J."/>
            <person name="Lind A.E."/>
            <person name="van Eijk R."/>
            <person name="Schleper C."/>
            <person name="Guy L."/>
            <person name="Ettema T.J."/>
        </authorList>
    </citation>
    <scope>NUCLEOTIDE SEQUENCE</scope>
</reference>
<dbReference type="PRINTS" id="PR00032">
    <property type="entry name" value="HTHARAC"/>
</dbReference>
<feature type="domain" description="HTH araC/xylS-type" evidence="4">
    <location>
        <begin position="198"/>
        <end position="296"/>
    </location>
</feature>
<dbReference type="PANTHER" id="PTHR46796">
    <property type="entry name" value="HTH-TYPE TRANSCRIPTIONAL ACTIVATOR RHAS-RELATED"/>
    <property type="match status" value="1"/>
</dbReference>
<dbReference type="PROSITE" id="PS00041">
    <property type="entry name" value="HTH_ARAC_FAMILY_1"/>
    <property type="match status" value="1"/>
</dbReference>
<accession>A0A0F9YYL0</accession>
<dbReference type="GO" id="GO:0003700">
    <property type="term" value="F:DNA-binding transcription factor activity"/>
    <property type="evidence" value="ECO:0007669"/>
    <property type="project" value="InterPro"/>
</dbReference>
<dbReference type="SUPFAM" id="SSF46689">
    <property type="entry name" value="Homeodomain-like"/>
    <property type="match status" value="1"/>
</dbReference>
<dbReference type="InterPro" id="IPR018060">
    <property type="entry name" value="HTH_AraC"/>
</dbReference>
<dbReference type="EMBL" id="LAZR01000006">
    <property type="protein sequence ID" value="KKO09849.1"/>
    <property type="molecule type" value="Genomic_DNA"/>
</dbReference>
<dbReference type="InterPro" id="IPR050204">
    <property type="entry name" value="AraC_XylS_family_regulators"/>
</dbReference>
<name>A0A0F9YYL0_9ZZZZ</name>
<evidence type="ECO:0000313" key="5">
    <source>
        <dbReference type="EMBL" id="KKO09849.1"/>
    </source>
</evidence>
<protein>
    <recommendedName>
        <fullName evidence="4">HTH araC/xylS-type domain-containing protein</fullName>
    </recommendedName>
</protein>
<dbReference type="InterPro" id="IPR018062">
    <property type="entry name" value="HTH_AraC-typ_CS"/>
</dbReference>
<evidence type="ECO:0000256" key="3">
    <source>
        <dbReference type="ARBA" id="ARBA00023163"/>
    </source>
</evidence>
<keyword evidence="3" id="KW-0804">Transcription</keyword>
<keyword evidence="1" id="KW-0805">Transcription regulation</keyword>
<evidence type="ECO:0000256" key="2">
    <source>
        <dbReference type="ARBA" id="ARBA00023125"/>
    </source>
</evidence>
<dbReference type="SMART" id="SM00342">
    <property type="entry name" value="HTH_ARAC"/>
    <property type="match status" value="1"/>
</dbReference>
<dbReference type="GO" id="GO:0043565">
    <property type="term" value="F:sequence-specific DNA binding"/>
    <property type="evidence" value="ECO:0007669"/>
    <property type="project" value="InterPro"/>
</dbReference>
<keyword evidence="2" id="KW-0238">DNA-binding</keyword>
<evidence type="ECO:0000256" key="1">
    <source>
        <dbReference type="ARBA" id="ARBA00023015"/>
    </source>
</evidence>
<dbReference type="Gene3D" id="1.10.10.60">
    <property type="entry name" value="Homeodomain-like"/>
    <property type="match status" value="2"/>
</dbReference>
<gene>
    <name evidence="5" type="ORF">LCGC14_0033510</name>
</gene>
<dbReference type="InterPro" id="IPR020449">
    <property type="entry name" value="Tscrpt_reg_AraC-type_HTH"/>
</dbReference>
<dbReference type="InterPro" id="IPR009057">
    <property type="entry name" value="Homeodomain-like_sf"/>
</dbReference>
<proteinExistence type="predicted"/>
<dbReference type="Pfam" id="PF12833">
    <property type="entry name" value="HTH_18"/>
    <property type="match status" value="1"/>
</dbReference>
<sequence>MYSVHYDEYDPSAAGEFLTESRLVNDGFDIRIEHAHWSNSGTAVIQAKSSCLLRLVLPTPARRWSPFSDNKGRFSDLNCEFQPLGQALFLPRDTEFQFCHGVSEYKAMICLFDPGIMGPLAGIQWQWDGCLSDSMLNLESPYLRTSLQRLAQEVAAPGFASELHTECLLTGVALDLHRQFLSSQVTADSGKLSPRQLRVLREMLETEPEHSSSLKQLADALDMPARRLSEQFKNTTGLTLRQFAAQARIRRAKSLLLDSKVLIKQISYQTGFLNPASFTAAFRKEVGMTPEAFRQMHR</sequence>
<dbReference type="AlphaFoldDB" id="A0A0F9YYL0"/>
<comment type="caution">
    <text evidence="5">The sequence shown here is derived from an EMBL/GenBank/DDBJ whole genome shotgun (WGS) entry which is preliminary data.</text>
</comment>